<organism evidence="1 2">
    <name type="scientific">Operophtera brumata nucleopolyhedrovirus</name>
    <dbReference type="NCBI Taxonomy" id="1046267"/>
    <lineage>
        <taxon>Viruses</taxon>
        <taxon>Viruses incertae sedis</taxon>
        <taxon>Naldaviricetes</taxon>
        <taxon>Lefavirales</taxon>
        <taxon>Baculoviridae</taxon>
        <taxon>Alphabaculovirus</taxon>
        <taxon>Alphabaculovirus opbrumatae</taxon>
    </lineage>
</organism>
<dbReference type="RefSeq" id="YP_009552686.1">
    <property type="nucleotide sequence ID" value="NC_040621.1"/>
</dbReference>
<sequence length="380" mass="44305">MHFLILFVLLILLLFLIYRPMYDAFNTIRHEQTLYNDELDDRIEYMQDVLQRRNYVPLHILPNIHFDTNLETIADGERKCFSTPMFVSNFETPSFDCAALCDDPSASYFFVNEYDKFVVNGQQLQVGGYCTTNSIPRNCNRETSVIIHSLNQWTCIAEDPRYFSGPQNMTQIAGRQHVDRIAPGQADRNILFDRLLNREVDVSRNTFRRDWDELMFDGTRRFEMRCNALDTRFNRMFVNPLNPIECLPNVCTNVNYVHASVMPNFQEGVCECGDETLTRVRHINPDDPSSICASIVDRLDKNAMAHEFRVECVNLDMPISQFSRNKLLCPPEIFTQNTDNAYTFRLLGSFPLSGNGINEPTYRQYIDLRNRINFPVSREF</sequence>
<dbReference type="Proteomes" id="UP000290445">
    <property type="component" value="Segment"/>
</dbReference>
<evidence type="ECO:0000313" key="2">
    <source>
        <dbReference type="Proteomes" id="UP000290445"/>
    </source>
</evidence>
<dbReference type="GeneID" id="41699921"/>
<reference evidence="1 2" key="1">
    <citation type="journal article" date="2017" name="Viruses">
        <title>The Operophtera brumata Nucleopolyhedrovirus (OpbuNPV) Represents an Early, Divergent Lineage within Genus Alphabaculovirus.</title>
        <authorList>
            <person name="Harrison R.L."/>
            <person name="Rowley D.L."/>
            <person name="Mowery J.D."/>
            <person name="Bauchan G.R."/>
            <person name="Burand J.P."/>
        </authorList>
    </citation>
    <scope>NUCLEOTIDE SEQUENCE [LARGE SCALE GENOMIC DNA]</scope>
    <source>
        <strain evidence="1">OpbuNPV-MA</strain>
    </source>
</reference>
<evidence type="ECO:0000313" key="1">
    <source>
        <dbReference type="EMBL" id="AUA60357.1"/>
    </source>
</evidence>
<proteinExistence type="predicted"/>
<dbReference type="EMBL" id="MF614691">
    <property type="protein sequence ID" value="AUA60357.1"/>
    <property type="molecule type" value="Genomic_DNA"/>
</dbReference>
<accession>A0A2H4V005</accession>
<dbReference type="OrthoDB" id="7191at10239"/>
<name>A0A2H4V005_9ABAC</name>
<dbReference type="KEGG" id="vg:41699921"/>
<keyword evidence="2" id="KW-1185">Reference proteome</keyword>
<dbReference type="InterPro" id="IPR006725">
    <property type="entry name" value="PIF2"/>
</dbReference>
<protein>
    <submittedName>
        <fullName evidence="1">PIF-2</fullName>
    </submittedName>
</protein>
<dbReference type="Pfam" id="PF04631">
    <property type="entry name" value="PIF2"/>
    <property type="match status" value="1"/>
</dbReference>